<sequence length="372" mass="43177">MPKEKIAFISLLKPVDDIRSYRKMARSLSSMTGCEIHLFGYPSKSTLTDECNIFFHPQRTFRRLGLIRFFIPLIILRSLIKLKPKLIIVNSHELLIVTIINQILFGTRIVYDIQENYYYNLWYQQVYPPILRHLMAIMIRCKERLLAPFFDHFFLAEKCYQEELSFVQSRSILIENKALPLSKIYPRSANKTNTTTLLFSGTITQNTGIDKALELTKSLQTMGDFELLVTGHCPVPALYNRLNKMEAPWLRLNISQTPLPYTVIEQAIVTADIGLICYQLNPSNQRCMPTKVYEYAAQGLPMLYEKDTHWETFIEEHAKGAVIDFKSKNEVALNDVLIQVQEFKSKERKTCDAAMWIHEEQSFLSLMQSLLS</sequence>
<proteinExistence type="predicted"/>
<reference evidence="1" key="1">
    <citation type="submission" date="2022-09" db="EMBL/GenBank/DDBJ databases">
        <title>Comparative genomics and taxonomic characterization of three novel marine species of genus Reichenbachiella exhibiting antioxidant and polysaccharide degradation activities.</title>
        <authorList>
            <person name="Muhammad N."/>
            <person name="Lee Y.-J."/>
            <person name="Ko J."/>
            <person name="Kim S.-G."/>
        </authorList>
    </citation>
    <scope>NUCLEOTIDE SEQUENCE</scope>
    <source>
        <strain evidence="1">BKB1-1</strain>
    </source>
</reference>
<dbReference type="EMBL" id="CP106679">
    <property type="protein sequence ID" value="UXP31532.1"/>
    <property type="molecule type" value="Genomic_DNA"/>
</dbReference>
<dbReference type="RefSeq" id="WP_262308971.1">
    <property type="nucleotide sequence ID" value="NZ_CP106679.1"/>
</dbReference>
<dbReference type="Gene3D" id="3.40.50.2000">
    <property type="entry name" value="Glycogen Phosphorylase B"/>
    <property type="match status" value="1"/>
</dbReference>
<organism evidence="1 2">
    <name type="scientific">Reichenbachiella agarivorans</name>
    <dbReference type="NCBI Taxonomy" id="2979464"/>
    <lineage>
        <taxon>Bacteria</taxon>
        <taxon>Pseudomonadati</taxon>
        <taxon>Bacteroidota</taxon>
        <taxon>Cytophagia</taxon>
        <taxon>Cytophagales</taxon>
        <taxon>Reichenbachiellaceae</taxon>
        <taxon>Reichenbachiella</taxon>
    </lineage>
</organism>
<name>A0ABY6CM00_9BACT</name>
<evidence type="ECO:0000313" key="2">
    <source>
        <dbReference type="Proteomes" id="UP001065174"/>
    </source>
</evidence>
<accession>A0ABY6CM00</accession>
<keyword evidence="2" id="KW-1185">Reference proteome</keyword>
<evidence type="ECO:0000313" key="1">
    <source>
        <dbReference type="EMBL" id="UXP31532.1"/>
    </source>
</evidence>
<dbReference type="Proteomes" id="UP001065174">
    <property type="component" value="Chromosome"/>
</dbReference>
<gene>
    <name evidence="1" type="ORF">N6H18_14365</name>
</gene>
<dbReference type="SUPFAM" id="SSF53756">
    <property type="entry name" value="UDP-Glycosyltransferase/glycogen phosphorylase"/>
    <property type="match status" value="1"/>
</dbReference>
<protein>
    <submittedName>
        <fullName evidence="1">Uncharacterized protein</fullName>
    </submittedName>
</protein>